<dbReference type="InterPro" id="IPR037523">
    <property type="entry name" value="VOC_core"/>
</dbReference>
<dbReference type="PANTHER" id="PTHR35006">
    <property type="entry name" value="GLYOXALASE FAMILY PROTEIN (AFU_ORTHOLOGUE AFUA_5G14830)"/>
    <property type="match status" value="1"/>
</dbReference>
<accession>A0ABX8VLB9</accession>
<protein>
    <submittedName>
        <fullName evidence="2">VOC family protein</fullName>
    </submittedName>
</protein>
<dbReference type="Gene3D" id="3.10.180.10">
    <property type="entry name" value="2,3-Dihydroxybiphenyl 1,2-Dioxygenase, domain 1"/>
    <property type="match status" value="1"/>
</dbReference>
<feature type="domain" description="VOC" evidence="1">
    <location>
        <begin position="1"/>
        <end position="128"/>
    </location>
</feature>
<evidence type="ECO:0000259" key="1">
    <source>
        <dbReference type="PROSITE" id="PS51819"/>
    </source>
</evidence>
<dbReference type="RefSeq" id="WP_096310805.1">
    <property type="nucleotide sequence ID" value="NZ_BAAAVX010000075.1"/>
</dbReference>
<organism evidence="2 3">
    <name type="scientific">Mycolicibacterium pallens</name>
    <dbReference type="NCBI Taxonomy" id="370524"/>
    <lineage>
        <taxon>Bacteria</taxon>
        <taxon>Bacillati</taxon>
        <taxon>Actinomycetota</taxon>
        <taxon>Actinomycetes</taxon>
        <taxon>Mycobacteriales</taxon>
        <taxon>Mycobacteriaceae</taxon>
        <taxon>Mycolicibacterium</taxon>
    </lineage>
</organism>
<dbReference type="SUPFAM" id="SSF54593">
    <property type="entry name" value="Glyoxalase/Bleomycin resistance protein/Dihydroxybiphenyl dioxygenase"/>
    <property type="match status" value="1"/>
</dbReference>
<keyword evidence="3" id="KW-1185">Reference proteome</keyword>
<evidence type="ECO:0000313" key="2">
    <source>
        <dbReference type="EMBL" id="QYL18587.1"/>
    </source>
</evidence>
<sequence>MLGHLGINVADLAAAKIYYDALMPLVGFEPFLDDHDQFAFRPAGGKRGTYLFFYPAGDPTPYSREGAGLQHLAFMVTSRSAVHDVHRLVQQLGGEVVHEPQIFPQYPPPYFATFWLDPFGVMLEAVCHYDRD</sequence>
<dbReference type="Proteomes" id="UP000825367">
    <property type="component" value="Chromosome"/>
</dbReference>
<name>A0ABX8VLB9_9MYCO</name>
<dbReference type="Pfam" id="PF00903">
    <property type="entry name" value="Glyoxalase"/>
    <property type="match status" value="1"/>
</dbReference>
<gene>
    <name evidence="2" type="ORF">K0O64_08870</name>
</gene>
<dbReference type="EMBL" id="CP080333">
    <property type="protein sequence ID" value="QYL18587.1"/>
    <property type="molecule type" value="Genomic_DNA"/>
</dbReference>
<evidence type="ECO:0000313" key="3">
    <source>
        <dbReference type="Proteomes" id="UP000825367"/>
    </source>
</evidence>
<reference evidence="2 3" key="1">
    <citation type="submission" date="2021-07" db="EMBL/GenBank/DDBJ databases">
        <title>Whole genome sequencing of non-tuberculosis mycobacteria type-strains.</title>
        <authorList>
            <person name="Igarashi Y."/>
            <person name="Osugi A."/>
            <person name="Mitarai S."/>
        </authorList>
    </citation>
    <scope>NUCLEOTIDE SEQUENCE [LARGE SCALE GENOMIC DNA]</scope>
    <source>
        <strain evidence="2 3">JCM 16370</strain>
    </source>
</reference>
<dbReference type="PANTHER" id="PTHR35006:SF2">
    <property type="entry name" value="GLYOXALASE FAMILY PROTEIN (AFU_ORTHOLOGUE AFUA_5G14830)"/>
    <property type="match status" value="1"/>
</dbReference>
<dbReference type="InterPro" id="IPR029068">
    <property type="entry name" value="Glyas_Bleomycin-R_OHBP_Dase"/>
</dbReference>
<dbReference type="PROSITE" id="PS51819">
    <property type="entry name" value="VOC"/>
    <property type="match status" value="1"/>
</dbReference>
<dbReference type="InterPro" id="IPR004360">
    <property type="entry name" value="Glyas_Fos-R_dOase_dom"/>
</dbReference>
<proteinExistence type="predicted"/>